<evidence type="ECO:0000256" key="6">
    <source>
        <dbReference type="ARBA" id="ARBA00023204"/>
    </source>
</evidence>
<dbReference type="EC" id="6.5.1.1" evidence="2"/>
<dbReference type="PANTHER" id="PTHR47810">
    <property type="entry name" value="DNA LIGASE"/>
    <property type="match status" value="1"/>
</dbReference>
<protein>
    <recommendedName>
        <fullName evidence="2">DNA ligase (ATP)</fullName>
        <ecNumber evidence="2">6.5.1.1</ecNumber>
    </recommendedName>
</protein>
<keyword evidence="6" id="KW-0234">DNA repair</keyword>
<dbReference type="Pfam" id="PF01068">
    <property type="entry name" value="DNA_ligase_A_M"/>
    <property type="match status" value="1"/>
</dbReference>
<evidence type="ECO:0000256" key="2">
    <source>
        <dbReference type="ARBA" id="ARBA00012727"/>
    </source>
</evidence>
<dbReference type="SUPFAM" id="SSF56091">
    <property type="entry name" value="DNA ligase/mRNA capping enzyme, catalytic domain"/>
    <property type="match status" value="1"/>
</dbReference>
<dbReference type="InterPro" id="IPR012309">
    <property type="entry name" value="DNA_ligase_ATP-dep_C"/>
</dbReference>
<dbReference type="SUPFAM" id="SSF50249">
    <property type="entry name" value="Nucleic acid-binding proteins"/>
    <property type="match status" value="1"/>
</dbReference>
<dbReference type="GO" id="GO:0006260">
    <property type="term" value="P:DNA replication"/>
    <property type="evidence" value="ECO:0007669"/>
    <property type="project" value="UniProtKB-KW"/>
</dbReference>
<feature type="domain" description="DNA ligase ATP-dependent C-terminal" evidence="9">
    <location>
        <begin position="242"/>
        <end position="361"/>
    </location>
</feature>
<comment type="catalytic activity">
    <reaction evidence="7">
        <text>ATP + (deoxyribonucleotide)n-3'-hydroxyl + 5'-phospho-(deoxyribonucleotide)m = (deoxyribonucleotide)n+m + AMP + diphosphate.</text>
        <dbReference type="EC" id="6.5.1.1"/>
    </reaction>
</comment>
<dbReference type="Gene3D" id="2.40.50.140">
    <property type="entry name" value="Nucleic acid-binding proteins"/>
    <property type="match status" value="1"/>
</dbReference>
<reference evidence="11" key="1">
    <citation type="submission" date="2012-11" db="EMBL/GenBank/DDBJ databases">
        <authorList>
            <person name="Lucero-Rivera Y.E."/>
            <person name="Tovar-Ramirez D."/>
        </authorList>
    </citation>
    <scope>NUCLEOTIDE SEQUENCE [LARGE SCALE GENOMIC DNA]</scope>
    <source>
        <strain evidence="11">Araruama</strain>
    </source>
</reference>
<organism evidence="10 11">
    <name type="scientific">Candidatus Magnetoglobus multicellularis str. Araruama</name>
    <dbReference type="NCBI Taxonomy" id="890399"/>
    <lineage>
        <taxon>Bacteria</taxon>
        <taxon>Pseudomonadati</taxon>
        <taxon>Thermodesulfobacteriota</taxon>
        <taxon>Desulfobacteria</taxon>
        <taxon>Desulfobacterales</taxon>
        <taxon>Desulfobacteraceae</taxon>
        <taxon>Candidatus Magnetoglobus</taxon>
    </lineage>
</organism>
<accession>A0A1V1PFA5</accession>
<comment type="caution">
    <text evidence="10">The sequence shown here is derived from an EMBL/GenBank/DDBJ whole genome shotgun (WGS) entry which is preliminary data.</text>
</comment>
<dbReference type="GO" id="GO:0005524">
    <property type="term" value="F:ATP binding"/>
    <property type="evidence" value="ECO:0007669"/>
    <property type="project" value="InterPro"/>
</dbReference>
<evidence type="ECO:0000259" key="8">
    <source>
        <dbReference type="Pfam" id="PF01068"/>
    </source>
</evidence>
<dbReference type="PANTHER" id="PTHR47810:SF1">
    <property type="entry name" value="DNA LIGASE B"/>
    <property type="match status" value="1"/>
</dbReference>
<evidence type="ECO:0000256" key="4">
    <source>
        <dbReference type="ARBA" id="ARBA00022705"/>
    </source>
</evidence>
<dbReference type="InterPro" id="IPR012310">
    <property type="entry name" value="DNA_ligase_ATP-dep_cent"/>
</dbReference>
<keyword evidence="4" id="KW-0235">DNA replication</keyword>
<evidence type="ECO:0000313" key="11">
    <source>
        <dbReference type="Proteomes" id="UP000189670"/>
    </source>
</evidence>
<dbReference type="Pfam" id="PF04679">
    <property type="entry name" value="DNA_ligase_A_C"/>
    <property type="match status" value="1"/>
</dbReference>
<feature type="domain" description="ATP-dependent DNA ligase family profile" evidence="8">
    <location>
        <begin position="51"/>
        <end position="213"/>
    </location>
</feature>
<evidence type="ECO:0000256" key="1">
    <source>
        <dbReference type="ARBA" id="ARBA00001968"/>
    </source>
</evidence>
<sequence length="479" mass="55525">MKIDINKLNKTNNYLKGHLDALDENIRNLPIEYKKRLSQQFFSVNSTEIDMKIKGNNFWVSKKIDGHLQLIILDDNTIFMVGRNGTVRMELPCLNQMKTLLEEKNIRNATIGCEMYVQKGNQRSRVYDVIAALSEPKALDTLGLAVFDILEMDDQSFRTLSYENVWQRITKLFPDDGLVHAVETRQVKSKKDIRNIFNEWVTDGGHEGLVVRGDMPFMYKVKPKYTFDCIVVGYTEGINDHKGKIKSLLVGFYRENNIIQIAGKVGSNFSEDDRQQLFDFFSKKHIESTYIETDNDGIAFHMVHPDTVIEVGCNDVMLENTYGKPLLNNLLQHSENRYSRYATIPGVRFIYPMFERIRDDKSPGMVDSGITQLKDFIDLSSPEKQITELPKSEILMREVYQKTQKEKVMVQKFMVWKTNKEEADTRFPAYVLFYTNFSSQRKEALQTDIRISSNQKQIMALADSFIKKNVKKGWKKISS</sequence>
<dbReference type="GO" id="GO:0006281">
    <property type="term" value="P:DNA repair"/>
    <property type="evidence" value="ECO:0007669"/>
    <property type="project" value="UniProtKB-KW"/>
</dbReference>
<dbReference type="Gene3D" id="3.30.470.30">
    <property type="entry name" value="DNA ligase/mRNA capping enzyme"/>
    <property type="match status" value="1"/>
</dbReference>
<evidence type="ECO:0000256" key="5">
    <source>
        <dbReference type="ARBA" id="ARBA00022763"/>
    </source>
</evidence>
<dbReference type="AlphaFoldDB" id="A0A1V1PFA5"/>
<dbReference type="Proteomes" id="UP000189670">
    <property type="component" value="Unassembled WGS sequence"/>
</dbReference>
<dbReference type="EMBL" id="ATBP01000057">
    <property type="protein sequence ID" value="ETR73480.1"/>
    <property type="molecule type" value="Genomic_DNA"/>
</dbReference>
<dbReference type="InterPro" id="IPR050326">
    <property type="entry name" value="NAD_dep_DNA_ligaseB"/>
</dbReference>
<evidence type="ECO:0000256" key="3">
    <source>
        <dbReference type="ARBA" id="ARBA00022598"/>
    </source>
</evidence>
<proteinExistence type="predicted"/>
<evidence type="ECO:0000259" key="9">
    <source>
        <dbReference type="Pfam" id="PF04679"/>
    </source>
</evidence>
<dbReference type="GO" id="GO:0006310">
    <property type="term" value="P:DNA recombination"/>
    <property type="evidence" value="ECO:0007669"/>
    <property type="project" value="InterPro"/>
</dbReference>
<keyword evidence="5" id="KW-0227">DNA damage</keyword>
<dbReference type="InterPro" id="IPR012340">
    <property type="entry name" value="NA-bd_OB-fold"/>
</dbReference>
<evidence type="ECO:0000313" key="10">
    <source>
        <dbReference type="EMBL" id="ETR73480.1"/>
    </source>
</evidence>
<name>A0A1V1PFA5_9BACT</name>
<comment type="cofactor">
    <cofactor evidence="1">
        <name>a divalent metal cation</name>
        <dbReference type="ChEBI" id="CHEBI:60240"/>
    </cofactor>
</comment>
<evidence type="ECO:0000256" key="7">
    <source>
        <dbReference type="ARBA" id="ARBA00034003"/>
    </source>
</evidence>
<keyword evidence="3" id="KW-0436">Ligase</keyword>
<gene>
    <name evidence="10" type="ORF">OMM_00926</name>
</gene>
<dbReference type="GO" id="GO:0003910">
    <property type="term" value="F:DNA ligase (ATP) activity"/>
    <property type="evidence" value="ECO:0007669"/>
    <property type="project" value="UniProtKB-EC"/>
</dbReference>